<name>A0A1M2V7E6_TRAPU</name>
<dbReference type="AlphaFoldDB" id="A0A1M2V7E6"/>
<comment type="caution">
    <text evidence="1">The sequence shown here is derived from an EMBL/GenBank/DDBJ whole genome shotgun (WGS) entry which is preliminary data.</text>
</comment>
<proteinExistence type="predicted"/>
<organism evidence="1 2">
    <name type="scientific">Trametes pubescens</name>
    <name type="common">White-rot fungus</name>
    <dbReference type="NCBI Taxonomy" id="154538"/>
    <lineage>
        <taxon>Eukaryota</taxon>
        <taxon>Fungi</taxon>
        <taxon>Dikarya</taxon>
        <taxon>Basidiomycota</taxon>
        <taxon>Agaricomycotina</taxon>
        <taxon>Agaricomycetes</taxon>
        <taxon>Polyporales</taxon>
        <taxon>Polyporaceae</taxon>
        <taxon>Trametes</taxon>
    </lineage>
</organism>
<dbReference type="Proteomes" id="UP000184267">
    <property type="component" value="Unassembled WGS sequence"/>
</dbReference>
<dbReference type="OMA" id="MRICPRW"/>
<evidence type="ECO:0000313" key="1">
    <source>
        <dbReference type="EMBL" id="OJT03529.1"/>
    </source>
</evidence>
<gene>
    <name evidence="1" type="ORF">TRAPUB_5808</name>
</gene>
<sequence>MQASQTITSSTLVASGSDNNWAARPTQAISEETVPDFWAFGSRALDTSYPVAAEDFESHSPKPSQNLVYHTDERRTGDLVDRDLYGLDNAPAAATASTIPVAAPIFKQCARCLTVYTDEEHGEHSCSVFHAAPMDVWIKGGKAMYPAHYFACCGRYRLAIPGLQLQRPFSPICRMEPHVPFVD</sequence>
<protein>
    <submittedName>
        <fullName evidence="1">Uncharacterized protein</fullName>
    </submittedName>
</protein>
<dbReference type="EMBL" id="MNAD01001609">
    <property type="protein sequence ID" value="OJT03529.1"/>
    <property type="molecule type" value="Genomic_DNA"/>
</dbReference>
<keyword evidence="2" id="KW-1185">Reference proteome</keyword>
<reference evidence="1 2" key="1">
    <citation type="submission" date="2016-10" db="EMBL/GenBank/DDBJ databases">
        <title>Genome sequence of the basidiomycete white-rot fungus Trametes pubescens.</title>
        <authorList>
            <person name="Makela M.R."/>
            <person name="Granchi Z."/>
            <person name="Peng M."/>
            <person name="De Vries R.P."/>
            <person name="Grigoriev I."/>
            <person name="Riley R."/>
            <person name="Hilden K."/>
        </authorList>
    </citation>
    <scope>NUCLEOTIDE SEQUENCE [LARGE SCALE GENOMIC DNA]</scope>
    <source>
        <strain evidence="1 2">FBCC735</strain>
    </source>
</reference>
<accession>A0A1M2V7E6</accession>
<evidence type="ECO:0000313" key="2">
    <source>
        <dbReference type="Proteomes" id="UP000184267"/>
    </source>
</evidence>